<dbReference type="EMBL" id="DQ832182">
    <property type="protein sequence ID" value="ABH03006.1"/>
    <property type="molecule type" value="Genomic_DNA"/>
</dbReference>
<protein>
    <submittedName>
        <fullName evidence="1">SpaU</fullName>
    </submittedName>
</protein>
<dbReference type="PANTHER" id="PTHR23416:SF78">
    <property type="entry name" value="LIPOPOLYSACCHARIDE BIOSYNTHESIS O-ACETYL TRANSFERASE WBBJ-RELATED"/>
    <property type="match status" value="1"/>
</dbReference>
<dbReference type="SUPFAM" id="SSF51161">
    <property type="entry name" value="Trimeric LpxA-like enzymes"/>
    <property type="match status" value="1"/>
</dbReference>
<name>Q0PHY5_SPIAU</name>
<dbReference type="CDD" id="cd04647">
    <property type="entry name" value="LbH_MAT_like"/>
    <property type="match status" value="1"/>
</dbReference>
<organism evidence="1">
    <name type="scientific">Spirochaeta aurantia</name>
    <dbReference type="NCBI Taxonomy" id="147"/>
    <lineage>
        <taxon>Bacteria</taxon>
        <taxon>Pseudomonadati</taxon>
        <taxon>Spirochaetota</taxon>
        <taxon>Spirochaetia</taxon>
        <taxon>Spirochaetales</taxon>
        <taxon>Spirochaetaceae</taxon>
        <taxon>Spirochaeta</taxon>
    </lineage>
</organism>
<dbReference type="InterPro" id="IPR001451">
    <property type="entry name" value="Hexapep"/>
</dbReference>
<dbReference type="PANTHER" id="PTHR23416">
    <property type="entry name" value="SIALIC ACID SYNTHASE-RELATED"/>
    <property type="match status" value="1"/>
</dbReference>
<proteinExistence type="predicted"/>
<reference evidence="1" key="1">
    <citation type="submission" date="2006-06" db="EMBL/GenBank/DDBJ databases">
        <title>LGLA, the large glycolipid of Spirochaeta aurantia.</title>
        <authorList>
            <person name="Paul C.J."/>
            <person name="Vinogradov E."/>
            <person name="Tapping R.I."/>
            <person name="Perry M.B."/>
            <person name="Moyles D."/>
            <person name="Kropinski A.M."/>
        </authorList>
    </citation>
    <scope>NUCLEOTIDE SEQUENCE</scope>
</reference>
<dbReference type="Pfam" id="PF00132">
    <property type="entry name" value="Hexapep"/>
    <property type="match status" value="1"/>
</dbReference>
<accession>Q0PHY5</accession>
<dbReference type="Gene3D" id="2.160.10.10">
    <property type="entry name" value="Hexapeptide repeat proteins"/>
    <property type="match status" value="1"/>
</dbReference>
<dbReference type="InterPro" id="IPR011004">
    <property type="entry name" value="Trimer_LpxA-like_sf"/>
</dbReference>
<sequence length="204" mass="21907">MKARYRIWSRILSALVPLEVLETVVRRSSDRMFQRTSAKFEYWGGNGSRISYPWNALVGCGSIRIGQRVHINKGLFLGAYGPADRRGQIVIGDDVVINYDCQVTACNSVTIGKGVLMGSRVLVTDHGHGDVSPEALALPPMERELVSKGPVVIGDHCWIGSGVAILPGVTLGESSVVGANAVVTRSFPPRSVIGGNPARLIRSV</sequence>
<dbReference type="InterPro" id="IPR051159">
    <property type="entry name" value="Hexapeptide_acetyltransf"/>
</dbReference>
<evidence type="ECO:0000313" key="1">
    <source>
        <dbReference type="EMBL" id="ABH03006.1"/>
    </source>
</evidence>
<dbReference type="AlphaFoldDB" id="Q0PHY5"/>